<name>A0ABU0J8N6_9HYPH</name>
<comment type="similarity">
    <text evidence="1">Belongs to the LysR transcriptional regulatory family.</text>
</comment>
<gene>
    <name evidence="6" type="ORF">QO011_003656</name>
</gene>
<evidence type="ECO:0000313" key="7">
    <source>
        <dbReference type="Proteomes" id="UP001242480"/>
    </source>
</evidence>
<dbReference type="Gene3D" id="1.10.10.10">
    <property type="entry name" value="Winged helix-like DNA-binding domain superfamily/Winged helix DNA-binding domain"/>
    <property type="match status" value="1"/>
</dbReference>
<comment type="caution">
    <text evidence="6">The sequence shown here is derived from an EMBL/GenBank/DDBJ whole genome shotgun (WGS) entry which is preliminary data.</text>
</comment>
<evidence type="ECO:0000256" key="1">
    <source>
        <dbReference type="ARBA" id="ARBA00009437"/>
    </source>
</evidence>
<proteinExistence type="inferred from homology"/>
<dbReference type="Pfam" id="PF03466">
    <property type="entry name" value="LysR_substrate"/>
    <property type="match status" value="1"/>
</dbReference>
<organism evidence="6 7">
    <name type="scientific">Labrys wisconsinensis</name>
    <dbReference type="NCBI Taxonomy" id="425677"/>
    <lineage>
        <taxon>Bacteria</taxon>
        <taxon>Pseudomonadati</taxon>
        <taxon>Pseudomonadota</taxon>
        <taxon>Alphaproteobacteria</taxon>
        <taxon>Hyphomicrobiales</taxon>
        <taxon>Xanthobacteraceae</taxon>
        <taxon>Labrys</taxon>
    </lineage>
</organism>
<sequence length="304" mass="33666">MDIDLRLLRVFVAVAEGGGYTAAQSTLNISSSTISLHMSDLEKRIGFRLCERGRHGFSLTERGKVAYDEIRRILGSLDDFTGRMAELRKRLAGKLHLGMVDCLSTHPNFPLVTVIRRFNELDNDVHIELAVAPRADIERAVLGGHLHAGIVPFIRTINGLDFRPVLRERHQLFCGVGHPLFGLGESSVPAHEITEHDFVLRAYTEQFDLSRFPRARASATVFSMEAMLILLLSGGYLGLLPDHVAREWVDRGKLSRVPSDDFEYDSRHMLITSTSAKSPAAINVFLSILDETIAGTGSAQTMTG</sequence>
<keyword evidence="4" id="KW-0804">Transcription</keyword>
<dbReference type="InterPro" id="IPR005119">
    <property type="entry name" value="LysR_subst-bd"/>
</dbReference>
<dbReference type="PANTHER" id="PTHR30126">
    <property type="entry name" value="HTH-TYPE TRANSCRIPTIONAL REGULATOR"/>
    <property type="match status" value="1"/>
</dbReference>
<dbReference type="PROSITE" id="PS50931">
    <property type="entry name" value="HTH_LYSR"/>
    <property type="match status" value="1"/>
</dbReference>
<protein>
    <submittedName>
        <fullName evidence="6">DNA-binding transcriptional LysR family regulator</fullName>
    </submittedName>
</protein>
<reference evidence="6 7" key="1">
    <citation type="submission" date="2023-07" db="EMBL/GenBank/DDBJ databases">
        <title>Genomic Encyclopedia of Type Strains, Phase IV (KMG-IV): sequencing the most valuable type-strain genomes for metagenomic binning, comparative biology and taxonomic classification.</title>
        <authorList>
            <person name="Goeker M."/>
        </authorList>
    </citation>
    <scope>NUCLEOTIDE SEQUENCE [LARGE SCALE GENOMIC DNA]</scope>
    <source>
        <strain evidence="6 7">DSM 19619</strain>
    </source>
</reference>
<dbReference type="InterPro" id="IPR036390">
    <property type="entry name" value="WH_DNA-bd_sf"/>
</dbReference>
<keyword evidence="7" id="KW-1185">Reference proteome</keyword>
<evidence type="ECO:0000256" key="4">
    <source>
        <dbReference type="ARBA" id="ARBA00023163"/>
    </source>
</evidence>
<dbReference type="PANTHER" id="PTHR30126:SF98">
    <property type="entry name" value="HTH-TYPE TRANSCRIPTIONAL ACTIVATOR BAUR"/>
    <property type="match status" value="1"/>
</dbReference>
<evidence type="ECO:0000259" key="5">
    <source>
        <dbReference type="PROSITE" id="PS50931"/>
    </source>
</evidence>
<dbReference type="SUPFAM" id="SSF53850">
    <property type="entry name" value="Periplasmic binding protein-like II"/>
    <property type="match status" value="1"/>
</dbReference>
<dbReference type="EMBL" id="JAUSVX010000006">
    <property type="protein sequence ID" value="MDQ0470637.1"/>
    <property type="molecule type" value="Genomic_DNA"/>
</dbReference>
<dbReference type="SUPFAM" id="SSF46785">
    <property type="entry name" value="Winged helix' DNA-binding domain"/>
    <property type="match status" value="1"/>
</dbReference>
<accession>A0ABU0J8N6</accession>
<dbReference type="Proteomes" id="UP001242480">
    <property type="component" value="Unassembled WGS sequence"/>
</dbReference>
<evidence type="ECO:0000256" key="2">
    <source>
        <dbReference type="ARBA" id="ARBA00023015"/>
    </source>
</evidence>
<keyword evidence="2" id="KW-0805">Transcription regulation</keyword>
<dbReference type="InterPro" id="IPR000847">
    <property type="entry name" value="LysR_HTH_N"/>
</dbReference>
<feature type="domain" description="HTH lysR-type" evidence="5">
    <location>
        <begin position="3"/>
        <end position="60"/>
    </location>
</feature>
<dbReference type="GO" id="GO:0003677">
    <property type="term" value="F:DNA binding"/>
    <property type="evidence" value="ECO:0007669"/>
    <property type="project" value="UniProtKB-KW"/>
</dbReference>
<dbReference type="Pfam" id="PF00126">
    <property type="entry name" value="HTH_1"/>
    <property type="match status" value="1"/>
</dbReference>
<dbReference type="Gene3D" id="3.40.190.10">
    <property type="entry name" value="Periplasmic binding protein-like II"/>
    <property type="match status" value="2"/>
</dbReference>
<evidence type="ECO:0000256" key="3">
    <source>
        <dbReference type="ARBA" id="ARBA00023125"/>
    </source>
</evidence>
<keyword evidence="3 6" id="KW-0238">DNA-binding</keyword>
<dbReference type="InterPro" id="IPR036388">
    <property type="entry name" value="WH-like_DNA-bd_sf"/>
</dbReference>
<evidence type="ECO:0000313" key="6">
    <source>
        <dbReference type="EMBL" id="MDQ0470637.1"/>
    </source>
</evidence>